<dbReference type="Gene3D" id="6.10.340.10">
    <property type="match status" value="1"/>
</dbReference>
<dbReference type="InterPro" id="IPR001633">
    <property type="entry name" value="EAL_dom"/>
</dbReference>
<comment type="caution">
    <text evidence="4">The sequence shown here is derived from an EMBL/GenBank/DDBJ whole genome shotgun (WGS) entry which is preliminary data.</text>
</comment>
<dbReference type="InterPro" id="IPR035919">
    <property type="entry name" value="EAL_sf"/>
</dbReference>
<dbReference type="InterPro" id="IPR052155">
    <property type="entry name" value="Biofilm_reg_signaling"/>
</dbReference>
<feature type="domain" description="GGDEF" evidence="3">
    <location>
        <begin position="278"/>
        <end position="411"/>
    </location>
</feature>
<dbReference type="EMBL" id="JAKIKS010000029">
    <property type="protein sequence ID" value="MCL1124707.1"/>
    <property type="molecule type" value="Genomic_DNA"/>
</dbReference>
<keyword evidence="1" id="KW-0472">Membrane</keyword>
<keyword evidence="5" id="KW-1185">Reference proteome</keyword>
<dbReference type="Pfam" id="PF00990">
    <property type="entry name" value="GGDEF"/>
    <property type="match status" value="1"/>
</dbReference>
<dbReference type="SUPFAM" id="SSF55073">
    <property type="entry name" value="Nucleotide cyclase"/>
    <property type="match status" value="1"/>
</dbReference>
<organism evidence="4 5">
    <name type="scientific">Shewanella surugensis</name>
    <dbReference type="NCBI Taxonomy" id="212020"/>
    <lineage>
        <taxon>Bacteria</taxon>
        <taxon>Pseudomonadati</taxon>
        <taxon>Pseudomonadota</taxon>
        <taxon>Gammaproteobacteria</taxon>
        <taxon>Alteromonadales</taxon>
        <taxon>Shewanellaceae</taxon>
        <taxon>Shewanella</taxon>
    </lineage>
</organism>
<sequence>MKRQFKSLTWKQTMLVVSTALFFAIAIFLIEIIFVAVDARRSLIQEQNELLDSIEEPIANAVWVLDDALAKQIINGILKVPHIKSSRIELDDGELFVSASNPTDTTTFFVGLSDKLFGDLEELSHPIYPPEYVQRTDKDFIIGTVYFSFDIQELTHDLFLQLQLSLWATLARALLLTLVLSLVFHRFLTKPIAQISEYIDKINPEQPDQHLLSSSTEHANDELGLVIAKLNQILIQFGQTQNKLKKMATRDPLTGLPNRVLMLENIDNAIQRSKNDKKKFSLLFIDLDRFKNINDSLGHAIGDLFLTRIAKALLDAVDNNGTVARIGGDEFAILALDVQTPEHAVDFVSEVIAKLNQPLQLNEHTIHPAASIGISIYPDDGQVGEDLIRHADIAMYTAKDSGSNQWAFFKPQMTERASLRLRTEGALHNAVKNKEFILYFQPKFDLKTAKIIGCEALIRWKKNDRVIMPTSFIQVAEETGIIIPIGRWVIEETCKTIKYWQDTYHCSIPMAINVSTQQFEDDNLLQEIKSFSEKYHISPNLLEIEVTETSLMNDIDIAIYKLQQLKNAGFSIALDDFGTGYSSLAYLRHLPISTLKIDREFVIDLPKDNALASTILMLGRELKLHIVAEGIENDEQFQWLKQNGCQTGQGFYFNQPLSQEEFEAVYIKEGAIR</sequence>
<dbReference type="RefSeq" id="WP_248939983.1">
    <property type="nucleotide sequence ID" value="NZ_JAKIKS010000029.1"/>
</dbReference>
<accession>A0ABT0LBH7</accession>
<dbReference type="InterPro" id="IPR000160">
    <property type="entry name" value="GGDEF_dom"/>
</dbReference>
<dbReference type="SUPFAM" id="SSF141868">
    <property type="entry name" value="EAL domain-like"/>
    <property type="match status" value="1"/>
</dbReference>
<dbReference type="PANTHER" id="PTHR44757">
    <property type="entry name" value="DIGUANYLATE CYCLASE DGCP"/>
    <property type="match status" value="1"/>
</dbReference>
<evidence type="ECO:0000259" key="3">
    <source>
        <dbReference type="PROSITE" id="PS50887"/>
    </source>
</evidence>
<dbReference type="PANTHER" id="PTHR44757:SF2">
    <property type="entry name" value="BIOFILM ARCHITECTURE MAINTENANCE PROTEIN MBAA"/>
    <property type="match status" value="1"/>
</dbReference>
<gene>
    <name evidence="4" type="ORF">L2764_09495</name>
</gene>
<evidence type="ECO:0000313" key="5">
    <source>
        <dbReference type="Proteomes" id="UP001203423"/>
    </source>
</evidence>
<proteinExistence type="predicted"/>
<dbReference type="PROSITE" id="PS50883">
    <property type="entry name" value="EAL"/>
    <property type="match status" value="1"/>
</dbReference>
<name>A0ABT0LBH7_9GAMM</name>
<evidence type="ECO:0000313" key="4">
    <source>
        <dbReference type="EMBL" id="MCL1124707.1"/>
    </source>
</evidence>
<dbReference type="Gene3D" id="3.20.20.450">
    <property type="entry name" value="EAL domain"/>
    <property type="match status" value="1"/>
</dbReference>
<protein>
    <submittedName>
        <fullName evidence="4">EAL domain-containing protein</fullName>
    </submittedName>
</protein>
<dbReference type="InterPro" id="IPR043128">
    <property type="entry name" value="Rev_trsase/Diguanyl_cyclase"/>
</dbReference>
<dbReference type="PROSITE" id="PS50887">
    <property type="entry name" value="GGDEF"/>
    <property type="match status" value="1"/>
</dbReference>
<dbReference type="CDD" id="cd01948">
    <property type="entry name" value="EAL"/>
    <property type="match status" value="1"/>
</dbReference>
<dbReference type="NCBIfam" id="TIGR00254">
    <property type="entry name" value="GGDEF"/>
    <property type="match status" value="1"/>
</dbReference>
<dbReference type="SMART" id="SM00052">
    <property type="entry name" value="EAL"/>
    <property type="match status" value="1"/>
</dbReference>
<evidence type="ECO:0000259" key="2">
    <source>
        <dbReference type="PROSITE" id="PS50883"/>
    </source>
</evidence>
<dbReference type="InterPro" id="IPR029787">
    <property type="entry name" value="Nucleotide_cyclase"/>
</dbReference>
<evidence type="ECO:0000256" key="1">
    <source>
        <dbReference type="SAM" id="Phobius"/>
    </source>
</evidence>
<dbReference type="Gene3D" id="3.30.70.270">
    <property type="match status" value="1"/>
</dbReference>
<feature type="transmembrane region" description="Helical" evidence="1">
    <location>
        <begin position="12"/>
        <end position="37"/>
    </location>
</feature>
<keyword evidence="1" id="KW-1133">Transmembrane helix</keyword>
<dbReference type="SMART" id="SM00267">
    <property type="entry name" value="GGDEF"/>
    <property type="match status" value="1"/>
</dbReference>
<keyword evidence="1" id="KW-0812">Transmembrane</keyword>
<dbReference type="CDD" id="cd01949">
    <property type="entry name" value="GGDEF"/>
    <property type="match status" value="1"/>
</dbReference>
<feature type="domain" description="EAL" evidence="2">
    <location>
        <begin position="420"/>
        <end position="670"/>
    </location>
</feature>
<dbReference type="Proteomes" id="UP001203423">
    <property type="component" value="Unassembled WGS sequence"/>
</dbReference>
<reference evidence="4 5" key="1">
    <citation type="submission" date="2022-01" db="EMBL/GenBank/DDBJ databases">
        <title>Whole genome-based taxonomy of the Shewanellaceae.</title>
        <authorList>
            <person name="Martin-Rodriguez A.J."/>
        </authorList>
    </citation>
    <scope>NUCLEOTIDE SEQUENCE [LARGE SCALE GENOMIC DNA]</scope>
    <source>
        <strain evidence="4 5">DSM 17177</strain>
    </source>
</reference>
<dbReference type="Pfam" id="PF00563">
    <property type="entry name" value="EAL"/>
    <property type="match status" value="1"/>
</dbReference>